<dbReference type="InterPro" id="IPR036249">
    <property type="entry name" value="Thioredoxin-like_sf"/>
</dbReference>
<feature type="region of interest" description="Disordered" evidence="6">
    <location>
        <begin position="52"/>
        <end position="97"/>
    </location>
</feature>
<evidence type="ECO:0000256" key="4">
    <source>
        <dbReference type="ARBA" id="ARBA00023157"/>
    </source>
</evidence>
<keyword evidence="7" id="KW-0472">Membrane</keyword>
<feature type="compositionally biased region" description="Polar residues" evidence="6">
    <location>
        <begin position="68"/>
        <end position="90"/>
    </location>
</feature>
<feature type="compositionally biased region" description="Low complexity" evidence="6">
    <location>
        <begin position="52"/>
        <end position="66"/>
    </location>
</feature>
<proteinExistence type="inferred from homology"/>
<dbReference type="InterPro" id="IPR013766">
    <property type="entry name" value="Thioredoxin_domain"/>
</dbReference>
<comment type="caution">
    <text evidence="9">The sequence shown here is derived from an EMBL/GenBank/DDBJ whole genome shotgun (WGS) entry which is preliminary data.</text>
</comment>
<evidence type="ECO:0000313" key="10">
    <source>
        <dbReference type="Proteomes" id="UP001266099"/>
    </source>
</evidence>
<feature type="transmembrane region" description="Helical" evidence="7">
    <location>
        <begin position="23"/>
        <end position="43"/>
    </location>
</feature>
<dbReference type="RefSeq" id="WP_309956404.1">
    <property type="nucleotide sequence ID" value="NZ_JAVDUJ010000001.1"/>
</dbReference>
<keyword evidence="4" id="KW-1015">Disulfide bond</keyword>
<dbReference type="Proteomes" id="UP001266099">
    <property type="component" value="Unassembled WGS sequence"/>
</dbReference>
<dbReference type="SUPFAM" id="SSF52833">
    <property type="entry name" value="Thioredoxin-like"/>
    <property type="match status" value="1"/>
</dbReference>
<keyword evidence="7" id="KW-0812">Transmembrane</keyword>
<dbReference type="Pfam" id="PF13462">
    <property type="entry name" value="Thioredoxin_4"/>
    <property type="match status" value="1"/>
</dbReference>
<evidence type="ECO:0000256" key="6">
    <source>
        <dbReference type="SAM" id="MobiDB-lite"/>
    </source>
</evidence>
<name>A0ABU1T2S4_9ACTO</name>
<dbReference type="GO" id="GO:0016853">
    <property type="term" value="F:isomerase activity"/>
    <property type="evidence" value="ECO:0007669"/>
    <property type="project" value="UniProtKB-KW"/>
</dbReference>
<keyword evidence="3" id="KW-0560">Oxidoreductase</keyword>
<evidence type="ECO:0000256" key="2">
    <source>
        <dbReference type="ARBA" id="ARBA00022729"/>
    </source>
</evidence>
<evidence type="ECO:0000256" key="7">
    <source>
        <dbReference type="SAM" id="Phobius"/>
    </source>
</evidence>
<keyword evidence="7" id="KW-1133">Transmembrane helix</keyword>
<dbReference type="PROSITE" id="PS51352">
    <property type="entry name" value="THIOREDOXIN_2"/>
    <property type="match status" value="1"/>
</dbReference>
<dbReference type="Gene3D" id="3.40.30.10">
    <property type="entry name" value="Glutaredoxin"/>
    <property type="match status" value="1"/>
</dbReference>
<keyword evidence="5" id="KW-0676">Redox-active center</keyword>
<keyword evidence="9" id="KW-0413">Isomerase</keyword>
<comment type="similarity">
    <text evidence="1">Belongs to the thioredoxin family. DsbA subfamily.</text>
</comment>
<accession>A0ABU1T2S4</accession>
<organism evidence="9 10">
    <name type="scientific">Arcanobacterium hippocoleae</name>
    <dbReference type="NCBI Taxonomy" id="149017"/>
    <lineage>
        <taxon>Bacteria</taxon>
        <taxon>Bacillati</taxon>
        <taxon>Actinomycetota</taxon>
        <taxon>Actinomycetes</taxon>
        <taxon>Actinomycetales</taxon>
        <taxon>Actinomycetaceae</taxon>
        <taxon>Arcanobacterium</taxon>
    </lineage>
</organism>
<feature type="domain" description="Thioredoxin" evidence="8">
    <location>
        <begin position="85"/>
        <end position="277"/>
    </location>
</feature>
<dbReference type="PANTHER" id="PTHR13887">
    <property type="entry name" value="GLUTATHIONE S-TRANSFERASE KAPPA"/>
    <property type="match status" value="1"/>
</dbReference>
<gene>
    <name evidence="9" type="ORF">J2S36_001147</name>
</gene>
<dbReference type="PANTHER" id="PTHR13887:SF14">
    <property type="entry name" value="DISULFIDE BOND FORMATION PROTEIN D"/>
    <property type="match status" value="1"/>
</dbReference>
<keyword evidence="10" id="KW-1185">Reference proteome</keyword>
<evidence type="ECO:0000256" key="3">
    <source>
        <dbReference type="ARBA" id="ARBA00023002"/>
    </source>
</evidence>
<sequence length="278" mass="29847">MTQENSYSAVAPAAAQQNKTSKILIIALIVLAMVATVFATLFFTSQANPGANQKQRAQTQTAQADQPGSATQNGTQPGAGENQQPTTAQPVSPEAKQAIDAQHRLDPKDPMAKGDVNAPVVIEVYADFRCGHCINYTLNTEPELESRIAAGEIRYEFNSLPVLGPDSTLAAYAAQAAANQNKFWEYHNELFKLAASGNAAYNDATFNQLAQKVGIKDLAKFTADMKSPDTAQKVAADSERAQQLGINGTPSFLIGYSYLPGSVDTDTLNHIIDLELKR</sequence>
<evidence type="ECO:0000259" key="8">
    <source>
        <dbReference type="PROSITE" id="PS51352"/>
    </source>
</evidence>
<evidence type="ECO:0000256" key="5">
    <source>
        <dbReference type="ARBA" id="ARBA00023284"/>
    </source>
</evidence>
<protein>
    <submittedName>
        <fullName evidence="9">Protein-disulfide isomerase</fullName>
    </submittedName>
</protein>
<dbReference type="EMBL" id="JAVDUJ010000001">
    <property type="protein sequence ID" value="MDR6939604.1"/>
    <property type="molecule type" value="Genomic_DNA"/>
</dbReference>
<reference evidence="9 10" key="1">
    <citation type="submission" date="2023-07" db="EMBL/GenBank/DDBJ databases">
        <title>Sequencing the genomes of 1000 actinobacteria strains.</title>
        <authorList>
            <person name="Klenk H.-P."/>
        </authorList>
    </citation>
    <scope>NUCLEOTIDE SEQUENCE [LARGE SCALE GENOMIC DNA]</scope>
    <source>
        <strain evidence="9 10">DSM 15539</strain>
    </source>
</reference>
<evidence type="ECO:0000313" key="9">
    <source>
        <dbReference type="EMBL" id="MDR6939604.1"/>
    </source>
</evidence>
<evidence type="ECO:0000256" key="1">
    <source>
        <dbReference type="ARBA" id="ARBA00005791"/>
    </source>
</evidence>
<keyword evidence="2" id="KW-0732">Signal</keyword>
<dbReference type="InterPro" id="IPR012336">
    <property type="entry name" value="Thioredoxin-like_fold"/>
</dbReference>